<evidence type="ECO:0000256" key="20">
    <source>
        <dbReference type="ARBA" id="ARBA00023298"/>
    </source>
</evidence>
<dbReference type="Proteomes" id="UP000265200">
    <property type="component" value="Chromosome 9"/>
</dbReference>
<dbReference type="Pfam" id="PF00090">
    <property type="entry name" value="TSP_1"/>
    <property type="match status" value="2"/>
</dbReference>
<proteinExistence type="inferred from homology"/>
<dbReference type="InterPro" id="IPR040729">
    <property type="entry name" value="Kazal_3"/>
</dbReference>
<dbReference type="PROSITE" id="PS00022">
    <property type="entry name" value="EGF_1"/>
    <property type="match status" value="1"/>
</dbReference>
<keyword evidence="11 26" id="KW-0732">Signal</keyword>
<keyword evidence="6" id="KW-0245">EGF-like domain</keyword>
<dbReference type="InterPro" id="IPR048825">
    <property type="entry name" value="C7_KAZAL"/>
</dbReference>
<name>A0A3P9HQ47_ORYLA</name>
<organism evidence="29 30">
    <name type="scientific">Oryzias latipes</name>
    <name type="common">Japanese rice fish</name>
    <name type="synonym">Japanese killifish</name>
    <dbReference type="NCBI Taxonomy" id="8090"/>
    <lineage>
        <taxon>Eukaryota</taxon>
        <taxon>Metazoa</taxon>
        <taxon>Chordata</taxon>
        <taxon>Craniata</taxon>
        <taxon>Vertebrata</taxon>
        <taxon>Euteleostomi</taxon>
        <taxon>Actinopterygii</taxon>
        <taxon>Neopterygii</taxon>
        <taxon>Teleostei</taxon>
        <taxon>Neoteleostei</taxon>
        <taxon>Acanthomorphata</taxon>
        <taxon>Ovalentaria</taxon>
        <taxon>Atherinomorphae</taxon>
        <taxon>Beloniformes</taxon>
        <taxon>Adrianichthyidae</taxon>
        <taxon>Oryziinae</taxon>
        <taxon>Oryzias</taxon>
    </lineage>
</organism>
<keyword evidence="15" id="KW-0180">Complement pathway</keyword>
<dbReference type="InterPro" id="IPR000742">
    <property type="entry name" value="EGF"/>
</dbReference>
<dbReference type="InterPro" id="IPR036383">
    <property type="entry name" value="TSP1_rpt_sf"/>
</dbReference>
<evidence type="ECO:0000313" key="30">
    <source>
        <dbReference type="Proteomes" id="UP000265200"/>
    </source>
</evidence>
<dbReference type="PROSITE" id="PS50092">
    <property type="entry name" value="TSP1"/>
    <property type="match status" value="2"/>
</dbReference>
<dbReference type="PROSITE" id="PS51412">
    <property type="entry name" value="MACPF_2"/>
    <property type="match status" value="1"/>
</dbReference>
<evidence type="ECO:0000256" key="22">
    <source>
        <dbReference type="ARBA" id="ARBA00093281"/>
    </source>
</evidence>
<dbReference type="GO" id="GO:0031640">
    <property type="term" value="P:killing of cells of another organism"/>
    <property type="evidence" value="ECO:0007669"/>
    <property type="project" value="UniProtKB-KW"/>
</dbReference>
<dbReference type="GO" id="GO:0006958">
    <property type="term" value="P:complement activation, classical pathway"/>
    <property type="evidence" value="ECO:0007669"/>
    <property type="project" value="UniProtKB-KW"/>
</dbReference>
<comment type="subunit">
    <text evidence="23">Monomer or dimer; as a C5b-7 complex it can also form multimeric rosettes. Component of the membrane attack complex (MAC), composed of complement C5b, C6, C7, C8A, C8B, C8G and multiple copies of the pore-forming subunit C9.</text>
</comment>
<dbReference type="CDD" id="cd00112">
    <property type="entry name" value="LDLa"/>
    <property type="match status" value="1"/>
</dbReference>
<keyword evidence="16" id="KW-0473">Membrane attack complex</keyword>
<reference evidence="29 30" key="2">
    <citation type="submission" date="2017-04" db="EMBL/GenBank/DDBJ databases">
        <title>CpG methylation of centromeres and impact of large insertions on vertebrate speciation.</title>
        <authorList>
            <person name="Ichikawa K."/>
            <person name="Yoshimura J."/>
            <person name="Morishita S."/>
        </authorList>
    </citation>
    <scope>NUCLEOTIDE SEQUENCE</scope>
    <source>
        <strain evidence="29 30">HSOK</strain>
    </source>
</reference>
<dbReference type="SMART" id="SM00057">
    <property type="entry name" value="FIMAC"/>
    <property type="match status" value="2"/>
</dbReference>
<dbReference type="SUPFAM" id="SSF57424">
    <property type="entry name" value="LDL receptor-like module"/>
    <property type="match status" value="1"/>
</dbReference>
<keyword evidence="5" id="KW-0964">Secreted</keyword>
<evidence type="ECO:0000256" key="2">
    <source>
        <dbReference type="ARBA" id="ARBA00004613"/>
    </source>
</evidence>
<evidence type="ECO:0000259" key="27">
    <source>
        <dbReference type="PROSITE" id="PS50923"/>
    </source>
</evidence>
<evidence type="ECO:0000256" key="23">
    <source>
        <dbReference type="ARBA" id="ARBA00093478"/>
    </source>
</evidence>
<evidence type="ECO:0000256" key="5">
    <source>
        <dbReference type="ARBA" id="ARBA00022525"/>
    </source>
</evidence>
<evidence type="ECO:0000256" key="14">
    <source>
        <dbReference type="ARBA" id="ARBA00022859"/>
    </source>
</evidence>
<dbReference type="SMART" id="SM00192">
    <property type="entry name" value="LDLa"/>
    <property type="match status" value="1"/>
</dbReference>
<dbReference type="PANTHER" id="PTHR45742">
    <property type="entry name" value="COMPLEMENT COMPONENT C6"/>
    <property type="match status" value="1"/>
</dbReference>
<keyword evidence="19" id="KW-0325">Glycoprotein</keyword>
<evidence type="ECO:0000256" key="7">
    <source>
        <dbReference type="ARBA" id="ARBA00022537"/>
    </source>
</evidence>
<comment type="function">
    <text evidence="22">Component of the membrane attack complex (MAC), a multiprotein complex activated by the complement cascade, which inserts into a target cell membrane and forms a pore, leading to target cell membrane rupture and cell lysis. The MAC is initiated by proteolytic cleavage of C5 into complement C5b in response to the classical, alternative, lectin and GZMK complement pathways. The complement pathways consist in a cascade of proteins that leads to phagocytosis and breakdown of pathogens and signaling that strengthens the adaptive immune system. C7 serves as a membrane anchor. During MAC assembly, associates with C5b and C6 to form the C5b-7 complex, a key lipophilic precursor of the MAC complex, which associates with the outer leaflet and reduces the energy for membrane bending.</text>
</comment>
<dbReference type="InterPro" id="IPR020864">
    <property type="entry name" value="MACPF"/>
</dbReference>
<dbReference type="AlphaFoldDB" id="A0A3P9HQ47"/>
<evidence type="ECO:0000256" key="21">
    <source>
        <dbReference type="ARBA" id="ARBA00073222"/>
    </source>
</evidence>
<feature type="disulfide bond" evidence="25">
    <location>
        <begin position="596"/>
        <end position="623"/>
    </location>
</feature>
<evidence type="ECO:0000256" key="15">
    <source>
        <dbReference type="ARBA" id="ARBA00022875"/>
    </source>
</evidence>
<dbReference type="SUPFAM" id="SSF57535">
    <property type="entry name" value="Complement control module/SCR domain"/>
    <property type="match status" value="1"/>
</dbReference>
<evidence type="ECO:0000259" key="28">
    <source>
        <dbReference type="PROSITE" id="PS51412"/>
    </source>
</evidence>
<dbReference type="SMART" id="SM00209">
    <property type="entry name" value="TSP1"/>
    <property type="match status" value="2"/>
</dbReference>
<dbReference type="Gene3D" id="4.10.400.10">
    <property type="entry name" value="Low-density Lipoprotein Receptor"/>
    <property type="match status" value="1"/>
</dbReference>
<dbReference type="Pfam" id="PF21330">
    <property type="entry name" value="Kazal_C7"/>
    <property type="match status" value="1"/>
</dbReference>
<dbReference type="InterPro" id="IPR003884">
    <property type="entry name" value="FacI_MAC"/>
</dbReference>
<keyword evidence="8" id="KW-0399">Innate immunity</keyword>
<evidence type="ECO:0000256" key="6">
    <source>
        <dbReference type="ARBA" id="ARBA00022536"/>
    </source>
</evidence>
<dbReference type="PROSITE" id="PS50923">
    <property type="entry name" value="SUSHI"/>
    <property type="match status" value="2"/>
</dbReference>
<keyword evidence="7" id="KW-1052">Target cell membrane</keyword>
<evidence type="ECO:0000256" key="1">
    <source>
        <dbReference type="ARBA" id="ARBA00004276"/>
    </source>
</evidence>
<dbReference type="InterPro" id="IPR036055">
    <property type="entry name" value="LDL_receptor-like_sf"/>
</dbReference>
<evidence type="ECO:0000256" key="13">
    <source>
        <dbReference type="ARBA" id="ARBA00022852"/>
    </source>
</evidence>
<dbReference type="Gene3D" id="2.20.100.10">
    <property type="entry name" value="Thrombospondin type-1 (TSP1) repeat"/>
    <property type="match status" value="2"/>
</dbReference>
<keyword evidence="18 25" id="KW-1015">Disulfide bond</keyword>
<sequence length="843" mass="93869">MFSGFQNILCPCAAALPWLLFHFATRAFCLRINCMWGSYGSWSECDPCTELQTRSRAMVVYAQFGGNPCSGMRSESRRCETTQGCPLDDGCRDRFRCRSGKCISKSLVCNGDQDCEEDGLDENGCTNRNFVACEHTMTPPNVDLVGLGFDVVTGKRRGSVINTRSFGGQCRTIFSGVHKNFYRLPLSTIQYNFLVKVQNDFSDEMFSSKWHYAKDVVNRETVTGTTKGYSNYDFHETHDTSQYHRLLVLKNDIEVVQFQSNSPHYIPIAEEFWKALAKLPSVYDYTAYRKVLERFGTHYVSQGTLGGFLKIIMSIDSESEKYLAVESKKFHECEKKVRFILIFPLIITNCEKGDKTTITPRGYSTNNVVAKVDVEGGALSHSAALQRMQLDDASKNWEMYSNWADSIRSYPQIIKQKLRPLSELVKDVQCAGVKKLYLRRAIEQYRAENDPCHCQPCRNNGIAVMDGDECKCICKPGTSGVACEQGTEVEGQQGVIHGSWTCWSAWSTCSRGHRSRSRHCQNPAPQNGGQHCIGDTVETSSCDEEDLEYLKTMEPQCFDNTLPPSQKCETPPALINGFIVNPKDVYLVGGRVEYSCIAGFHLLGNSILECSVDQTWSPSLGQCTASSCKLKFLNEEVLASPLKPSYDIGEAVTLSCPVGRTLQGEDRILCDSSLNFSPDPAEITCSQEETPPSPITPTVSCEAWEKPSRDKCICRIPHECSSSLDICGTLPGSGKLIPMTVCKMHALKCNKKNFEIAEYSNCVWPQRNTLNCSSCHMWEKCDDTTSSCRCKELAECLNSGINVCVRVGEDDTASTQTMSECEAGVRRCNGEKVSVVSILPCAS</sequence>
<dbReference type="PRINTS" id="PR01705">
    <property type="entry name" value="TSP1REPEAT"/>
</dbReference>
<evidence type="ECO:0000256" key="12">
    <source>
        <dbReference type="ARBA" id="ARBA00022737"/>
    </source>
</evidence>
<dbReference type="InterPro" id="IPR000884">
    <property type="entry name" value="TSP1_rpt"/>
</dbReference>
<evidence type="ECO:0000256" key="19">
    <source>
        <dbReference type="ARBA" id="ARBA00023180"/>
    </source>
</evidence>
<dbReference type="SUPFAM" id="SSF82895">
    <property type="entry name" value="TSP-1 type 1 repeat"/>
    <property type="match status" value="2"/>
</dbReference>
<feature type="domain" description="Sushi" evidence="27">
    <location>
        <begin position="566"/>
        <end position="625"/>
    </location>
</feature>
<accession>A0A3P9HQ47</accession>
<feature type="disulfide bond" evidence="24">
    <location>
        <begin position="97"/>
        <end position="115"/>
    </location>
</feature>
<reference key="1">
    <citation type="journal article" date="2007" name="Nature">
        <title>The medaka draft genome and insights into vertebrate genome evolution.</title>
        <authorList>
            <person name="Kasahara M."/>
            <person name="Naruse K."/>
            <person name="Sasaki S."/>
            <person name="Nakatani Y."/>
            <person name="Qu W."/>
            <person name="Ahsan B."/>
            <person name="Yamada T."/>
            <person name="Nagayasu Y."/>
            <person name="Doi K."/>
            <person name="Kasai Y."/>
            <person name="Jindo T."/>
            <person name="Kobayashi D."/>
            <person name="Shimada A."/>
            <person name="Toyoda A."/>
            <person name="Kuroki Y."/>
            <person name="Fujiyama A."/>
            <person name="Sasaki T."/>
            <person name="Shimizu A."/>
            <person name="Asakawa S."/>
            <person name="Shimizu N."/>
            <person name="Hashimoto S."/>
            <person name="Yang J."/>
            <person name="Lee Y."/>
            <person name="Matsushima K."/>
            <person name="Sugano S."/>
            <person name="Sakaizumi M."/>
            <person name="Narita T."/>
            <person name="Ohishi K."/>
            <person name="Haga S."/>
            <person name="Ohta F."/>
            <person name="Nomoto H."/>
            <person name="Nogata K."/>
            <person name="Morishita T."/>
            <person name="Endo T."/>
            <person name="Shin-I T."/>
            <person name="Takeda H."/>
            <person name="Morishita S."/>
            <person name="Kohara Y."/>
        </authorList>
    </citation>
    <scope>NUCLEOTIDE SEQUENCE [LARGE SCALE GENOMIC DNA]</scope>
    <source>
        <strain>Hd-rR</strain>
    </source>
</reference>
<keyword evidence="20" id="KW-1053">Target membrane</keyword>
<evidence type="ECO:0000256" key="11">
    <source>
        <dbReference type="ARBA" id="ARBA00022729"/>
    </source>
</evidence>
<evidence type="ECO:0000256" key="18">
    <source>
        <dbReference type="ARBA" id="ARBA00023157"/>
    </source>
</evidence>
<evidence type="ECO:0000313" key="29">
    <source>
        <dbReference type="Ensembl" id="ENSORLP00015009911.1"/>
    </source>
</evidence>
<dbReference type="PROSITE" id="PS00279">
    <property type="entry name" value="MACPF_1"/>
    <property type="match status" value="1"/>
</dbReference>
<evidence type="ECO:0000256" key="25">
    <source>
        <dbReference type="PROSITE-ProRule" id="PRU00302"/>
    </source>
</evidence>
<dbReference type="Pfam" id="PF00084">
    <property type="entry name" value="Sushi"/>
    <property type="match status" value="1"/>
</dbReference>
<keyword evidence="9 25" id="KW-0768">Sushi</keyword>
<comment type="subcellular location">
    <subcellularLocation>
        <location evidence="2">Secreted</location>
    </subcellularLocation>
    <subcellularLocation>
        <location evidence="1">Target cell membrane</location>
        <topology evidence="1">Multi-pass membrane protein</topology>
    </subcellularLocation>
</comment>
<dbReference type="InterPro" id="IPR002172">
    <property type="entry name" value="LDrepeatLR_classA_rpt"/>
</dbReference>
<evidence type="ECO:0000256" key="16">
    <source>
        <dbReference type="ARBA" id="ARBA00023058"/>
    </source>
</evidence>
<keyword evidence="10" id="KW-0812">Transmembrane</keyword>
<dbReference type="PANTHER" id="PTHR45742:SF2">
    <property type="entry name" value="COMPLEMENT COMPONENT C7"/>
    <property type="match status" value="1"/>
</dbReference>
<dbReference type="InterPro" id="IPR035976">
    <property type="entry name" value="Sushi/SCR/CCP_sf"/>
</dbReference>
<keyword evidence="12" id="KW-0677">Repeat</keyword>
<dbReference type="Pfam" id="PF21195">
    <property type="entry name" value="EGF_C8A_B_C6"/>
    <property type="match status" value="1"/>
</dbReference>
<comment type="similarity">
    <text evidence="3">Belongs to the complement C6/C7/C8/C9 family.</text>
</comment>
<dbReference type="GO" id="GO:0044218">
    <property type="term" value="C:other organism cell membrane"/>
    <property type="evidence" value="ECO:0007669"/>
    <property type="project" value="UniProtKB-KW"/>
</dbReference>
<evidence type="ECO:0000256" key="8">
    <source>
        <dbReference type="ARBA" id="ARBA00022588"/>
    </source>
</evidence>
<evidence type="ECO:0000256" key="3">
    <source>
        <dbReference type="ARBA" id="ARBA00009214"/>
    </source>
</evidence>
<dbReference type="Pfam" id="PF01823">
    <property type="entry name" value="MACPF"/>
    <property type="match status" value="1"/>
</dbReference>
<dbReference type="PRINTS" id="PR00764">
    <property type="entry name" value="COMPLEMENTC9"/>
</dbReference>
<dbReference type="InterPro" id="IPR020863">
    <property type="entry name" value="MACPF_CS"/>
</dbReference>
<dbReference type="GO" id="GO:0005576">
    <property type="term" value="C:extracellular region"/>
    <property type="evidence" value="ECO:0007669"/>
    <property type="project" value="UniProtKB-SubCell"/>
</dbReference>
<feature type="domain" description="MACPF" evidence="28">
    <location>
        <begin position="129"/>
        <end position="453"/>
    </location>
</feature>
<keyword evidence="17" id="KW-0472">Membrane</keyword>
<dbReference type="InterPro" id="IPR000436">
    <property type="entry name" value="Sushi_SCR_CCP_dom"/>
</dbReference>
<keyword evidence="14" id="KW-0391">Immunity</keyword>
<reference evidence="29" key="4">
    <citation type="submission" date="2025-09" db="UniProtKB">
        <authorList>
            <consortium name="Ensembl"/>
        </authorList>
    </citation>
    <scope>IDENTIFICATION</scope>
    <source>
        <strain evidence="29">HSOK</strain>
    </source>
</reference>
<dbReference type="GO" id="GO:0045087">
    <property type="term" value="P:innate immune response"/>
    <property type="evidence" value="ECO:0007669"/>
    <property type="project" value="UniProtKB-KW"/>
</dbReference>
<dbReference type="Pfam" id="PF18434">
    <property type="entry name" value="Kazal_3"/>
    <property type="match status" value="1"/>
</dbReference>
<keyword evidence="13" id="KW-0204">Cytolysis</keyword>
<dbReference type="Pfam" id="PF00057">
    <property type="entry name" value="Ldl_recept_a"/>
    <property type="match status" value="1"/>
</dbReference>
<dbReference type="SMART" id="SM00032">
    <property type="entry name" value="CCP"/>
    <property type="match status" value="2"/>
</dbReference>
<dbReference type="Gene3D" id="3.30.60.30">
    <property type="match status" value="2"/>
</dbReference>
<dbReference type="Ensembl" id="ENSORLT00015016356.1">
    <property type="protein sequence ID" value="ENSORLP00015009911.1"/>
    <property type="gene ID" value="ENSORLG00015010726.1"/>
</dbReference>
<feature type="domain" description="Sushi" evidence="27">
    <location>
        <begin position="626"/>
        <end position="687"/>
    </location>
</feature>
<evidence type="ECO:0000256" key="9">
    <source>
        <dbReference type="ARBA" id="ARBA00022659"/>
    </source>
</evidence>
<keyword evidence="4" id="KW-1134">Transmembrane beta strand</keyword>
<dbReference type="FunFam" id="2.20.100.10:FF:000002">
    <property type="entry name" value="Unc-5 netrin receptor C"/>
    <property type="match status" value="1"/>
</dbReference>
<dbReference type="SMART" id="SM00457">
    <property type="entry name" value="MACPF"/>
    <property type="match status" value="1"/>
</dbReference>
<dbReference type="CDD" id="cd00033">
    <property type="entry name" value="CCP"/>
    <property type="match status" value="1"/>
</dbReference>
<feature type="chain" id="PRO_5018103032" description="Complement component C7" evidence="26">
    <location>
        <begin position="30"/>
        <end position="843"/>
    </location>
</feature>
<dbReference type="Gene3D" id="2.10.70.10">
    <property type="entry name" value="Complement Module, domain 1"/>
    <property type="match status" value="2"/>
</dbReference>
<reference evidence="29" key="3">
    <citation type="submission" date="2025-08" db="UniProtKB">
        <authorList>
            <consortium name="Ensembl"/>
        </authorList>
    </citation>
    <scope>IDENTIFICATION</scope>
    <source>
        <strain evidence="29">HSOK</strain>
    </source>
</reference>
<comment type="caution">
    <text evidence="25">Lacks conserved residue(s) required for the propagation of feature annotation.</text>
</comment>
<evidence type="ECO:0000256" key="10">
    <source>
        <dbReference type="ARBA" id="ARBA00022692"/>
    </source>
</evidence>
<protein>
    <recommendedName>
        <fullName evidence="21">Complement component C7</fullName>
    </recommendedName>
</protein>
<dbReference type="GO" id="GO:0005579">
    <property type="term" value="C:membrane attack complex"/>
    <property type="evidence" value="ECO:0007669"/>
    <property type="project" value="UniProtKB-KW"/>
</dbReference>
<evidence type="ECO:0000256" key="26">
    <source>
        <dbReference type="SAM" id="SignalP"/>
    </source>
</evidence>
<evidence type="ECO:0000256" key="17">
    <source>
        <dbReference type="ARBA" id="ARBA00023136"/>
    </source>
</evidence>
<evidence type="ECO:0000256" key="4">
    <source>
        <dbReference type="ARBA" id="ARBA00022452"/>
    </source>
</evidence>
<feature type="signal peptide" evidence="26">
    <location>
        <begin position="1"/>
        <end position="29"/>
    </location>
</feature>
<dbReference type="InterPro" id="IPR048831">
    <property type="entry name" value="C8A_B_C6_EGF-like"/>
</dbReference>
<dbReference type="PROSITE" id="PS50068">
    <property type="entry name" value="LDLRA_2"/>
    <property type="match status" value="1"/>
</dbReference>
<evidence type="ECO:0000256" key="24">
    <source>
        <dbReference type="PROSITE-ProRule" id="PRU00124"/>
    </source>
</evidence>
<dbReference type="InterPro" id="IPR001862">
    <property type="entry name" value="MAC_perforin"/>
</dbReference>